<dbReference type="GeneID" id="27692361"/>
<evidence type="ECO:0000256" key="1">
    <source>
        <dbReference type="SAM" id="MobiDB-lite"/>
    </source>
</evidence>
<dbReference type="VEuPathDB" id="FungiDB:SPPG_09236"/>
<sequence>MSQHDHLDPLKRLAAALRATRNDPLPASSSSSSFSLRRHLIRSTSLQQPQTLHPLAHRARSCPSSPRMSHSKRSSVSFGALTVYAFDSAEAPATRSGSIVNLSCGTPTATAKGSIFVS</sequence>
<evidence type="ECO:0000313" key="3">
    <source>
        <dbReference type="Proteomes" id="UP000053201"/>
    </source>
</evidence>
<dbReference type="InParanoid" id="A0A0L0HEZ8"/>
<feature type="compositionally biased region" description="Basic and acidic residues" evidence="1">
    <location>
        <begin position="1"/>
        <end position="11"/>
    </location>
</feature>
<protein>
    <submittedName>
        <fullName evidence="2">Uncharacterized protein</fullName>
    </submittedName>
</protein>
<dbReference type="RefSeq" id="XP_016607621.1">
    <property type="nucleotide sequence ID" value="XM_016757393.1"/>
</dbReference>
<organism evidence="2 3">
    <name type="scientific">Spizellomyces punctatus (strain DAOM BR117)</name>
    <dbReference type="NCBI Taxonomy" id="645134"/>
    <lineage>
        <taxon>Eukaryota</taxon>
        <taxon>Fungi</taxon>
        <taxon>Fungi incertae sedis</taxon>
        <taxon>Chytridiomycota</taxon>
        <taxon>Chytridiomycota incertae sedis</taxon>
        <taxon>Chytridiomycetes</taxon>
        <taxon>Spizellomycetales</taxon>
        <taxon>Spizellomycetaceae</taxon>
        <taxon>Spizellomyces</taxon>
    </lineage>
</organism>
<proteinExistence type="predicted"/>
<feature type="compositionally biased region" description="Polar residues" evidence="1">
    <location>
        <begin position="42"/>
        <end position="51"/>
    </location>
</feature>
<reference evidence="2 3" key="1">
    <citation type="submission" date="2009-08" db="EMBL/GenBank/DDBJ databases">
        <title>The Genome Sequence of Spizellomyces punctatus strain DAOM BR117.</title>
        <authorList>
            <consortium name="The Broad Institute Genome Sequencing Platform"/>
            <person name="Russ C."/>
            <person name="Cuomo C."/>
            <person name="Shea T."/>
            <person name="Young S.K."/>
            <person name="Zeng Q."/>
            <person name="Koehrsen M."/>
            <person name="Haas B."/>
            <person name="Borodovsky M."/>
            <person name="Guigo R."/>
            <person name="Alvarado L."/>
            <person name="Berlin A."/>
            <person name="Bochicchio J."/>
            <person name="Borenstein D."/>
            <person name="Chapman S."/>
            <person name="Chen Z."/>
            <person name="Engels R."/>
            <person name="Freedman E."/>
            <person name="Gellesch M."/>
            <person name="Goldberg J."/>
            <person name="Griggs A."/>
            <person name="Gujja S."/>
            <person name="Heiman D."/>
            <person name="Hepburn T."/>
            <person name="Howarth C."/>
            <person name="Jen D."/>
            <person name="Larson L."/>
            <person name="Lewis B."/>
            <person name="Mehta T."/>
            <person name="Park D."/>
            <person name="Pearson M."/>
            <person name="Roberts A."/>
            <person name="Saif S."/>
            <person name="Shenoy N."/>
            <person name="Sisk P."/>
            <person name="Stolte C."/>
            <person name="Sykes S."/>
            <person name="Thomson T."/>
            <person name="Walk T."/>
            <person name="White J."/>
            <person name="Yandava C."/>
            <person name="Burger G."/>
            <person name="Gray M.W."/>
            <person name="Holland P.W.H."/>
            <person name="King N."/>
            <person name="Lang F.B.F."/>
            <person name="Roger A.J."/>
            <person name="Ruiz-Trillo I."/>
            <person name="Lander E."/>
            <person name="Nusbaum C."/>
        </authorList>
    </citation>
    <scope>NUCLEOTIDE SEQUENCE [LARGE SCALE GENOMIC DNA]</scope>
    <source>
        <strain evidence="2 3">DAOM BR117</strain>
    </source>
</reference>
<accession>A0A0L0HEZ8</accession>
<gene>
    <name evidence="2" type="ORF">SPPG_09236</name>
</gene>
<dbReference type="Proteomes" id="UP000053201">
    <property type="component" value="Unassembled WGS sequence"/>
</dbReference>
<dbReference type="OrthoDB" id="10453024at2759"/>
<feature type="region of interest" description="Disordered" evidence="1">
    <location>
        <begin position="1"/>
        <end position="73"/>
    </location>
</feature>
<keyword evidence="3" id="KW-1185">Reference proteome</keyword>
<name>A0A0L0HEZ8_SPIPD</name>
<dbReference type="EMBL" id="KQ257457">
    <property type="protein sequence ID" value="KNC99581.1"/>
    <property type="molecule type" value="Genomic_DNA"/>
</dbReference>
<dbReference type="AlphaFoldDB" id="A0A0L0HEZ8"/>
<evidence type="ECO:0000313" key="2">
    <source>
        <dbReference type="EMBL" id="KNC99581.1"/>
    </source>
</evidence>